<feature type="compositionally biased region" description="Basic and acidic residues" evidence="1">
    <location>
        <begin position="181"/>
        <end position="190"/>
    </location>
</feature>
<accession>A0A8H7VJU7</accession>
<protein>
    <submittedName>
        <fullName evidence="2">Uncharacterized protein</fullName>
    </submittedName>
</protein>
<feature type="compositionally biased region" description="Pro residues" evidence="1">
    <location>
        <begin position="88"/>
        <end position="102"/>
    </location>
</feature>
<dbReference type="AlphaFoldDB" id="A0A8H7VJU7"/>
<keyword evidence="3" id="KW-1185">Reference proteome</keyword>
<dbReference type="EMBL" id="JAEPRB010000192">
    <property type="protein sequence ID" value="KAG2219158.1"/>
    <property type="molecule type" value="Genomic_DNA"/>
</dbReference>
<evidence type="ECO:0000313" key="2">
    <source>
        <dbReference type="EMBL" id="KAG2219158.1"/>
    </source>
</evidence>
<reference evidence="2 3" key="1">
    <citation type="submission" date="2020-12" db="EMBL/GenBank/DDBJ databases">
        <title>Metabolic potential, ecology and presence of endohyphal bacteria is reflected in genomic diversity of Mucoromycotina.</title>
        <authorList>
            <person name="Muszewska A."/>
            <person name="Okrasinska A."/>
            <person name="Steczkiewicz K."/>
            <person name="Drgas O."/>
            <person name="Orlowska M."/>
            <person name="Perlinska-Lenart U."/>
            <person name="Aleksandrzak-Piekarczyk T."/>
            <person name="Szatraj K."/>
            <person name="Zielenkiewicz U."/>
            <person name="Pilsyk S."/>
            <person name="Malc E."/>
            <person name="Mieczkowski P."/>
            <person name="Kruszewska J.S."/>
            <person name="Biernat P."/>
            <person name="Pawlowska J."/>
        </authorList>
    </citation>
    <scope>NUCLEOTIDE SEQUENCE [LARGE SCALE GENOMIC DNA]</scope>
    <source>
        <strain evidence="2 3">CBS 142.35</strain>
    </source>
</reference>
<dbReference type="Proteomes" id="UP000646827">
    <property type="component" value="Unassembled WGS sequence"/>
</dbReference>
<feature type="region of interest" description="Disordered" evidence="1">
    <location>
        <begin position="1"/>
        <end position="26"/>
    </location>
</feature>
<proteinExistence type="predicted"/>
<organism evidence="2 3">
    <name type="scientific">Circinella minor</name>
    <dbReference type="NCBI Taxonomy" id="1195481"/>
    <lineage>
        <taxon>Eukaryota</taxon>
        <taxon>Fungi</taxon>
        <taxon>Fungi incertae sedis</taxon>
        <taxon>Mucoromycota</taxon>
        <taxon>Mucoromycotina</taxon>
        <taxon>Mucoromycetes</taxon>
        <taxon>Mucorales</taxon>
        <taxon>Lichtheimiaceae</taxon>
        <taxon>Circinella</taxon>
    </lineage>
</organism>
<name>A0A8H7VJU7_9FUNG</name>
<feature type="region of interest" description="Disordered" evidence="1">
    <location>
        <begin position="135"/>
        <end position="205"/>
    </location>
</feature>
<feature type="region of interest" description="Disordered" evidence="1">
    <location>
        <begin position="60"/>
        <end position="105"/>
    </location>
</feature>
<comment type="caution">
    <text evidence="2">The sequence shown here is derived from an EMBL/GenBank/DDBJ whole genome shotgun (WGS) entry which is preliminary data.</text>
</comment>
<dbReference type="OrthoDB" id="2381286at2759"/>
<gene>
    <name evidence="2" type="ORF">INT45_002349</name>
</gene>
<evidence type="ECO:0000313" key="3">
    <source>
        <dbReference type="Proteomes" id="UP000646827"/>
    </source>
</evidence>
<evidence type="ECO:0000256" key="1">
    <source>
        <dbReference type="SAM" id="MobiDB-lite"/>
    </source>
</evidence>
<feature type="compositionally biased region" description="Low complexity" evidence="1">
    <location>
        <begin position="65"/>
        <end position="78"/>
    </location>
</feature>
<sequence length="307" mass="35684">MASMSPYQHYYHEDQNDNGEMPTGYQINYYDPYHPMQRVSLVENDNNSLNGTQAVFSEEWKFSSQQKQQQQQHQLQQQVDGWRVSCPPSKPLPQEPPAPPPRRSFMVNAVSDAGSWYHSEQPYWAYPPTTATVTDPYTMEHQPQPPTPPDYEYNQMAQYGKPQYDSLEKENNQQQSPKQQKICEKEKPKSDPLSNRKKSDNKLRQITVQSINKEHRVWINIDTTETGLTLAQKIHTIATFRTRKILSITTSSGRSVPLDHRPVFGSWMDMDDFENGEQWKVEWGELDKGLMDKIVSRFVQVSGSKRK</sequence>